<dbReference type="InterPro" id="IPR029016">
    <property type="entry name" value="GAF-like_dom_sf"/>
</dbReference>
<dbReference type="SMART" id="SM00065">
    <property type="entry name" value="GAF"/>
    <property type="match status" value="1"/>
</dbReference>
<dbReference type="SUPFAM" id="SSF52540">
    <property type="entry name" value="P-loop containing nucleoside triphosphate hydrolases"/>
    <property type="match status" value="1"/>
</dbReference>
<dbReference type="GO" id="GO:0005524">
    <property type="term" value="F:ATP binding"/>
    <property type="evidence" value="ECO:0007669"/>
    <property type="project" value="UniProtKB-KW"/>
</dbReference>
<dbReference type="PANTHER" id="PTHR32071:SF35">
    <property type="entry name" value="ANAEROBIC NITRIC OXIDE REDUCTASE TRANSCRIPTION REGULATOR NORR"/>
    <property type="match status" value="1"/>
</dbReference>
<dbReference type="InterPro" id="IPR027417">
    <property type="entry name" value="P-loop_NTPase"/>
</dbReference>
<comment type="caution">
    <text evidence="6">The sequence shown here is derived from an EMBL/GenBank/DDBJ whole genome shotgun (WGS) entry which is preliminary data.</text>
</comment>
<feature type="non-terminal residue" evidence="6">
    <location>
        <position position="321"/>
    </location>
</feature>
<dbReference type="Gene3D" id="3.30.450.40">
    <property type="match status" value="1"/>
</dbReference>
<name>A0A956M1Q8_UNCEI</name>
<evidence type="ECO:0000259" key="5">
    <source>
        <dbReference type="PROSITE" id="PS50045"/>
    </source>
</evidence>
<protein>
    <submittedName>
        <fullName evidence="6">Sigma 54-interacting transcriptional regulator</fullName>
    </submittedName>
</protein>
<evidence type="ECO:0000256" key="2">
    <source>
        <dbReference type="ARBA" id="ARBA00022840"/>
    </source>
</evidence>
<dbReference type="PROSITE" id="PS50045">
    <property type="entry name" value="SIGMA54_INTERACT_4"/>
    <property type="match status" value="1"/>
</dbReference>
<dbReference type="Pfam" id="PF00158">
    <property type="entry name" value="Sigma54_activat"/>
    <property type="match status" value="1"/>
</dbReference>
<organism evidence="6 7">
    <name type="scientific">Eiseniibacteriota bacterium</name>
    <dbReference type="NCBI Taxonomy" id="2212470"/>
    <lineage>
        <taxon>Bacteria</taxon>
        <taxon>Candidatus Eiseniibacteriota</taxon>
    </lineage>
</organism>
<gene>
    <name evidence="6" type="ORF">KC729_18000</name>
</gene>
<dbReference type="EMBL" id="JAGQHR010000757">
    <property type="protein sequence ID" value="MCA9729586.1"/>
    <property type="molecule type" value="Genomic_DNA"/>
</dbReference>
<keyword evidence="2" id="KW-0067">ATP-binding</keyword>
<evidence type="ECO:0000256" key="4">
    <source>
        <dbReference type="ARBA" id="ARBA00023163"/>
    </source>
</evidence>
<keyword evidence="4" id="KW-0804">Transcription</keyword>
<dbReference type="PANTHER" id="PTHR32071">
    <property type="entry name" value="TRANSCRIPTIONAL REGULATORY PROTEIN"/>
    <property type="match status" value="1"/>
</dbReference>
<dbReference type="CDD" id="cd00009">
    <property type="entry name" value="AAA"/>
    <property type="match status" value="1"/>
</dbReference>
<dbReference type="GO" id="GO:0006355">
    <property type="term" value="P:regulation of DNA-templated transcription"/>
    <property type="evidence" value="ECO:0007669"/>
    <property type="project" value="InterPro"/>
</dbReference>
<dbReference type="GO" id="GO:0003677">
    <property type="term" value="F:DNA binding"/>
    <property type="evidence" value="ECO:0007669"/>
    <property type="project" value="UniProtKB-KW"/>
</dbReference>
<dbReference type="AlphaFoldDB" id="A0A956M1Q8"/>
<dbReference type="InterPro" id="IPR025662">
    <property type="entry name" value="Sigma_54_int_dom_ATP-bd_1"/>
</dbReference>
<dbReference type="InterPro" id="IPR003018">
    <property type="entry name" value="GAF"/>
</dbReference>
<keyword evidence="3" id="KW-0805">Transcription regulation</keyword>
<reference evidence="6" key="2">
    <citation type="journal article" date="2021" name="Microbiome">
        <title>Successional dynamics and alternative stable states in a saline activated sludge microbial community over 9 years.</title>
        <authorList>
            <person name="Wang Y."/>
            <person name="Ye J."/>
            <person name="Ju F."/>
            <person name="Liu L."/>
            <person name="Boyd J.A."/>
            <person name="Deng Y."/>
            <person name="Parks D.H."/>
            <person name="Jiang X."/>
            <person name="Yin X."/>
            <person name="Woodcroft B.J."/>
            <person name="Tyson G.W."/>
            <person name="Hugenholtz P."/>
            <person name="Polz M.F."/>
            <person name="Zhang T."/>
        </authorList>
    </citation>
    <scope>NUCLEOTIDE SEQUENCE</scope>
    <source>
        <strain evidence="6">HKST-UBA01</strain>
    </source>
</reference>
<accession>A0A956M1Q8</accession>
<dbReference type="SUPFAM" id="SSF55781">
    <property type="entry name" value="GAF domain-like"/>
    <property type="match status" value="1"/>
</dbReference>
<sequence length="321" mass="34293">MSKKQQSGGLDILLEIARDLTAALAAADRYDRLLSAVRRLIPCDAACLLRLEDSDLVPVAGHGLTEEALVRRYERREHPRLDIIVSSSVPVRFPVDSPLPDPFDGQLVSDPHALEHIHACLGCPLTAGGEVVGALTADAVSPHAFDALDPKMLDALAALAGAALRTTALIESLERLAERKGAVAREMQRTASHPQILGHTPSAQRLLHEITVVAATDLPVLILGETGVGKELVAHQIHEQSGRRDEALIQVNCAALPESIAESELFGHVAGAFTGATRDRAGKFEVADGATLFLDEIGELPLTLQPKLLRAVQQGELQRLG</sequence>
<proteinExistence type="predicted"/>
<feature type="domain" description="Sigma-54 factor interaction" evidence="5">
    <location>
        <begin position="196"/>
        <end position="321"/>
    </location>
</feature>
<dbReference type="Gene3D" id="3.40.50.300">
    <property type="entry name" value="P-loop containing nucleotide triphosphate hydrolases"/>
    <property type="match status" value="1"/>
</dbReference>
<dbReference type="Pfam" id="PF01590">
    <property type="entry name" value="GAF"/>
    <property type="match status" value="1"/>
</dbReference>
<evidence type="ECO:0000313" key="7">
    <source>
        <dbReference type="Proteomes" id="UP000697710"/>
    </source>
</evidence>
<evidence type="ECO:0000256" key="3">
    <source>
        <dbReference type="ARBA" id="ARBA00023015"/>
    </source>
</evidence>
<dbReference type="Proteomes" id="UP000697710">
    <property type="component" value="Unassembled WGS sequence"/>
</dbReference>
<reference evidence="6" key="1">
    <citation type="submission" date="2020-04" db="EMBL/GenBank/DDBJ databases">
        <authorList>
            <person name="Zhang T."/>
        </authorList>
    </citation>
    <scope>NUCLEOTIDE SEQUENCE</scope>
    <source>
        <strain evidence="6">HKST-UBA01</strain>
    </source>
</reference>
<keyword evidence="1" id="KW-0547">Nucleotide-binding</keyword>
<dbReference type="PROSITE" id="PS00675">
    <property type="entry name" value="SIGMA54_INTERACT_1"/>
    <property type="match status" value="1"/>
</dbReference>
<evidence type="ECO:0000256" key="1">
    <source>
        <dbReference type="ARBA" id="ARBA00022741"/>
    </source>
</evidence>
<evidence type="ECO:0000313" key="6">
    <source>
        <dbReference type="EMBL" id="MCA9729586.1"/>
    </source>
</evidence>
<dbReference type="InterPro" id="IPR002078">
    <property type="entry name" value="Sigma_54_int"/>
</dbReference>